<evidence type="ECO:0000256" key="1">
    <source>
        <dbReference type="SAM" id="MobiDB-lite"/>
    </source>
</evidence>
<feature type="region of interest" description="Disordered" evidence="1">
    <location>
        <begin position="1"/>
        <end position="32"/>
    </location>
</feature>
<reference evidence="2 3" key="1">
    <citation type="submission" date="2020-07" db="EMBL/GenBank/DDBJ databases">
        <title>Huge and variable diversity of episymbiotic CPR bacteria and DPANN archaea in groundwater ecosystems.</title>
        <authorList>
            <person name="He C.Y."/>
            <person name="Keren R."/>
            <person name="Whittaker M."/>
            <person name="Farag I.F."/>
            <person name="Doudna J."/>
            <person name="Cate J.H.D."/>
            <person name="Banfield J.F."/>
        </authorList>
    </citation>
    <scope>NUCLEOTIDE SEQUENCE [LARGE SCALE GENOMIC DNA]</scope>
    <source>
        <strain evidence="2">NC_groundwater_70_Ag_B-0.1um_54_66</strain>
    </source>
</reference>
<gene>
    <name evidence="2" type="ORF">HYS17_08510</name>
</gene>
<dbReference type="Proteomes" id="UP000595362">
    <property type="component" value="Chromosome"/>
</dbReference>
<evidence type="ECO:0000313" key="2">
    <source>
        <dbReference type="EMBL" id="QQG35561.1"/>
    </source>
</evidence>
<organism evidence="2 3">
    <name type="scientific">Micavibrio aeruginosavorus</name>
    <dbReference type="NCBI Taxonomy" id="349221"/>
    <lineage>
        <taxon>Bacteria</taxon>
        <taxon>Pseudomonadati</taxon>
        <taxon>Bdellovibrionota</taxon>
        <taxon>Bdellovibrionia</taxon>
        <taxon>Bdellovibrionales</taxon>
        <taxon>Pseudobdellovibrionaceae</taxon>
        <taxon>Micavibrio</taxon>
    </lineage>
</organism>
<protein>
    <submittedName>
        <fullName evidence="2">Uncharacterized protein</fullName>
    </submittedName>
</protein>
<name>A0A7T5R168_9BACT</name>
<dbReference type="EMBL" id="CP066681">
    <property type="protein sequence ID" value="QQG35561.1"/>
    <property type="molecule type" value="Genomic_DNA"/>
</dbReference>
<proteinExistence type="predicted"/>
<accession>A0A7T5R168</accession>
<dbReference type="AlphaFoldDB" id="A0A7T5R168"/>
<evidence type="ECO:0000313" key="3">
    <source>
        <dbReference type="Proteomes" id="UP000595362"/>
    </source>
</evidence>
<sequence>MEAPKYDANGNSLYGPEGRYSGRLGDHIQPRPGFTYPDNGDEIVALQDHVTPGNSSKPGKGIIRTGDIGTVLGCRKPGTFDQERGYMGLVVHFKSVASVYNSGFVLCWDIASDPRKFAIRKPQPAPTQP</sequence>